<evidence type="ECO:0000313" key="3">
    <source>
        <dbReference type="Proteomes" id="UP001433638"/>
    </source>
</evidence>
<comment type="caution">
    <text evidence="2">The sequence shown here is derived from an EMBL/GenBank/DDBJ whole genome shotgun (WGS) entry which is preliminary data.</text>
</comment>
<keyword evidence="3" id="KW-1185">Reference proteome</keyword>
<dbReference type="InterPro" id="IPR009937">
    <property type="entry name" value="Phage_holin_3_6"/>
</dbReference>
<sequence length="130" mass="14170">MPEPTSPPPRPGTLRSLVGGFVALTLTRAELFGLEALEQKEQLLRNTLIGMTALVCLLIGLMAALLFVVLLTPPAWRVTLLGLLTALFAALGLGALRQLQRRLRRQSAPFATSLAEVRKDWETLSGRDKP</sequence>
<evidence type="ECO:0000313" key="2">
    <source>
        <dbReference type="EMBL" id="MEQ6290503.1"/>
    </source>
</evidence>
<evidence type="ECO:0000256" key="1">
    <source>
        <dbReference type="SAM" id="Phobius"/>
    </source>
</evidence>
<dbReference type="Proteomes" id="UP001433638">
    <property type="component" value="Unassembled WGS sequence"/>
</dbReference>
<feature type="transmembrane region" description="Helical" evidence="1">
    <location>
        <begin position="75"/>
        <end position="96"/>
    </location>
</feature>
<keyword evidence="1" id="KW-0812">Transmembrane</keyword>
<keyword evidence="1" id="KW-0472">Membrane</keyword>
<protein>
    <submittedName>
        <fullName evidence="2">Phage holin family protein</fullName>
    </submittedName>
</protein>
<dbReference type="EMBL" id="JBEFLD010000004">
    <property type="protein sequence ID" value="MEQ6290503.1"/>
    <property type="molecule type" value="Genomic_DNA"/>
</dbReference>
<reference evidence="2" key="1">
    <citation type="submission" date="2024-06" db="EMBL/GenBank/DDBJ databases">
        <title>Genome sequence of Vogesella sp. MAHUQ-64.</title>
        <authorList>
            <person name="Huq M.A."/>
        </authorList>
    </citation>
    <scope>NUCLEOTIDE SEQUENCE</scope>
    <source>
        <strain evidence="2">MAHUQ-64</strain>
    </source>
</reference>
<name>A0ABV1M2T2_9NEIS</name>
<dbReference type="RefSeq" id="WP_349586056.1">
    <property type="nucleotide sequence ID" value="NZ_JBEFLD010000004.1"/>
</dbReference>
<organism evidence="2 3">
    <name type="scientific">Vogesella oryzagri</name>
    <dbReference type="NCBI Taxonomy" id="3160864"/>
    <lineage>
        <taxon>Bacteria</taxon>
        <taxon>Pseudomonadati</taxon>
        <taxon>Pseudomonadota</taxon>
        <taxon>Betaproteobacteria</taxon>
        <taxon>Neisseriales</taxon>
        <taxon>Chromobacteriaceae</taxon>
        <taxon>Vogesella</taxon>
    </lineage>
</organism>
<proteinExistence type="predicted"/>
<gene>
    <name evidence="2" type="ORF">ABNW52_07735</name>
</gene>
<feature type="transmembrane region" description="Helical" evidence="1">
    <location>
        <begin position="43"/>
        <end position="69"/>
    </location>
</feature>
<accession>A0ABV1M2T2</accession>
<dbReference type="Pfam" id="PF07332">
    <property type="entry name" value="Phage_holin_3_6"/>
    <property type="match status" value="1"/>
</dbReference>
<keyword evidence="1" id="KW-1133">Transmembrane helix</keyword>